<dbReference type="InterPro" id="IPR008902">
    <property type="entry name" value="Rhamnosid_concanavalin"/>
</dbReference>
<dbReference type="SUPFAM" id="SSF49785">
    <property type="entry name" value="Galactose-binding domain-like"/>
    <property type="match status" value="1"/>
</dbReference>
<dbReference type="InterPro" id="IPR008979">
    <property type="entry name" value="Galactose-bd-like_sf"/>
</dbReference>
<dbReference type="InterPro" id="IPR012341">
    <property type="entry name" value="6hp_glycosidase-like_sf"/>
</dbReference>
<reference evidence="7" key="1">
    <citation type="journal article" date="2019" name="Int. J. Syst. Evol. Microbiol.">
        <title>The Global Catalogue of Microorganisms (GCM) 10K type strain sequencing project: providing services to taxonomists for standard genome sequencing and annotation.</title>
        <authorList>
            <consortium name="The Broad Institute Genomics Platform"/>
            <consortium name="The Broad Institute Genome Sequencing Center for Infectious Disease"/>
            <person name="Wu L."/>
            <person name="Ma J."/>
        </authorList>
    </citation>
    <scope>NUCLEOTIDE SEQUENCE [LARGE SCALE GENOMIC DNA]</scope>
    <source>
        <strain evidence="7">PCU 280</strain>
    </source>
</reference>
<evidence type="ECO:0000259" key="5">
    <source>
        <dbReference type="Pfam" id="PF17389"/>
    </source>
</evidence>
<dbReference type="RefSeq" id="WP_379236097.1">
    <property type="nucleotide sequence ID" value="NZ_JBHSTE010000005.1"/>
</dbReference>
<feature type="domain" description="Alpha-L-rhamnosidase six-hairpin glycosidase" evidence="5">
    <location>
        <begin position="331"/>
        <end position="666"/>
    </location>
</feature>
<dbReference type="SUPFAM" id="SSF48208">
    <property type="entry name" value="Six-hairpin glycosidases"/>
    <property type="match status" value="1"/>
</dbReference>
<evidence type="ECO:0000313" key="7">
    <source>
        <dbReference type="Proteomes" id="UP001596233"/>
    </source>
</evidence>
<dbReference type="EC" id="3.2.1.40" evidence="2"/>
<comment type="catalytic activity">
    <reaction evidence="1">
        <text>Hydrolysis of terminal non-reducing alpha-L-rhamnose residues in alpha-L-rhamnosides.</text>
        <dbReference type="EC" id="3.2.1.40"/>
    </reaction>
</comment>
<gene>
    <name evidence="6" type="ORF">ACFP56_15365</name>
</gene>
<feature type="domain" description="Bacterial alpha-L-rhamnosidase N-terminal" evidence="4">
    <location>
        <begin position="57"/>
        <end position="217"/>
    </location>
</feature>
<dbReference type="GO" id="GO:0016787">
    <property type="term" value="F:hydrolase activity"/>
    <property type="evidence" value="ECO:0007669"/>
    <property type="project" value="UniProtKB-KW"/>
</dbReference>
<dbReference type="Pfam" id="PF05592">
    <property type="entry name" value="Bac_rhamnosid"/>
    <property type="match status" value="1"/>
</dbReference>
<sequence length="718" mass="82858">MPHQWQGKWIIDPEFADYQPLAVFHKENEAREAAYHPAHLRNRHMLVRKTFVLEHQPLQAMLRITADDYYKLYINGQFVGQGPAQGYPFHYNYNAWDVASHLQTGVNVIAVHVYYQGHINRSYNSGDLRQGMIAELYVNRELFLLSDSSWKYQIAKHYGNGEMVGYETQYLEHIDQRLAEPQWQTIDYDDGHWAGAAEKQGVDYKLVAQQTPPVSVYEHAPEQVMELNKGHYLIDFGMELTGQFTLKACGLEGQQLEIRYGEELLENQQAVRYDMRCNCLYKETWILSGREEWFEPFEYKAFRYVEVIGPPEALLPTSFKAIVRHYPLDPQASSFRSTDVMLNQIWDICKRGVQLCAQESFVDCPSREKGQYLGDNTIMGHTHMYISGDLRLFKKAIYDFARSSVICPGLMAVAPGNFMQEIADFSLQWPQQVLLYYEHSGDLSFLREMYPYAENVLAYFHKYRRSDGLLESVQEKWNLVDWPENLRDGYDFPLTRPVSDGCHNVINAFYYGCLAAVQKMKDVLGISYSDELPALRKAFIDAFYRQETGLFVDAVHSAHHSLHANILPHYVGLAPNEAKPAFVAMVRSKRMSCGVYMSYFLLKALAACGETDLLYELMTCSDERSWVNMINEGATACFEAWGKEQKWNTSLCHGWASSPIPLLIEEIIGIKPAAPGWSEVAFDPRLPETMPDFKLEFRTMREVIRVEYKNGELSFEQK</sequence>
<dbReference type="InterPro" id="IPR035396">
    <property type="entry name" value="Bac_rhamnosid6H"/>
</dbReference>
<dbReference type="InterPro" id="IPR013737">
    <property type="entry name" value="Bac_rhamnosid_N"/>
</dbReference>
<dbReference type="InterPro" id="IPR016007">
    <property type="entry name" value="Alpha_rhamnosid"/>
</dbReference>
<keyword evidence="7" id="KW-1185">Reference proteome</keyword>
<organism evidence="6 7">
    <name type="scientific">Paenibacillus septentrionalis</name>
    <dbReference type="NCBI Taxonomy" id="429342"/>
    <lineage>
        <taxon>Bacteria</taxon>
        <taxon>Bacillati</taxon>
        <taxon>Bacillota</taxon>
        <taxon>Bacilli</taxon>
        <taxon>Bacillales</taxon>
        <taxon>Paenibacillaceae</taxon>
        <taxon>Paenibacillus</taxon>
    </lineage>
</organism>
<evidence type="ECO:0000259" key="4">
    <source>
        <dbReference type="Pfam" id="PF08531"/>
    </source>
</evidence>
<dbReference type="Proteomes" id="UP001596233">
    <property type="component" value="Unassembled WGS sequence"/>
</dbReference>
<accession>A0ABW1V837</accession>
<protein>
    <recommendedName>
        <fullName evidence="2">alpha-L-rhamnosidase</fullName>
        <ecNumber evidence="2">3.2.1.40</ecNumber>
    </recommendedName>
</protein>
<dbReference type="Pfam" id="PF08531">
    <property type="entry name" value="Bac_rhamnosid_N"/>
    <property type="match status" value="1"/>
</dbReference>
<evidence type="ECO:0000256" key="2">
    <source>
        <dbReference type="ARBA" id="ARBA00012652"/>
    </source>
</evidence>
<dbReference type="EMBL" id="JBHSTE010000005">
    <property type="protein sequence ID" value="MFC6334006.1"/>
    <property type="molecule type" value="Genomic_DNA"/>
</dbReference>
<feature type="domain" description="Alpha-L-rhamnosidase concanavalin-like" evidence="3">
    <location>
        <begin position="226"/>
        <end position="323"/>
    </location>
</feature>
<dbReference type="Gene3D" id="1.50.10.10">
    <property type="match status" value="1"/>
</dbReference>
<dbReference type="Gene3D" id="2.60.420.10">
    <property type="entry name" value="Maltose phosphorylase, domain 3"/>
    <property type="match status" value="1"/>
</dbReference>
<dbReference type="PANTHER" id="PTHR33307">
    <property type="entry name" value="ALPHA-RHAMNOSIDASE (EUROFUNG)"/>
    <property type="match status" value="1"/>
</dbReference>
<evidence type="ECO:0000313" key="6">
    <source>
        <dbReference type="EMBL" id="MFC6334006.1"/>
    </source>
</evidence>
<dbReference type="InterPro" id="IPR008928">
    <property type="entry name" value="6-hairpin_glycosidase_sf"/>
</dbReference>
<name>A0ABW1V837_9BACL</name>
<evidence type="ECO:0000256" key="1">
    <source>
        <dbReference type="ARBA" id="ARBA00001445"/>
    </source>
</evidence>
<keyword evidence="6" id="KW-0378">Hydrolase</keyword>
<evidence type="ECO:0000259" key="3">
    <source>
        <dbReference type="Pfam" id="PF05592"/>
    </source>
</evidence>
<proteinExistence type="predicted"/>
<dbReference type="Pfam" id="PF17389">
    <property type="entry name" value="Bac_rhamnosid6H"/>
    <property type="match status" value="1"/>
</dbReference>
<dbReference type="PANTHER" id="PTHR33307:SF6">
    <property type="entry name" value="ALPHA-RHAMNOSIDASE (EUROFUNG)-RELATED"/>
    <property type="match status" value="1"/>
</dbReference>
<dbReference type="Gene3D" id="2.60.120.260">
    <property type="entry name" value="Galactose-binding domain-like"/>
    <property type="match status" value="2"/>
</dbReference>
<comment type="caution">
    <text evidence="6">The sequence shown here is derived from an EMBL/GenBank/DDBJ whole genome shotgun (WGS) entry which is preliminary data.</text>
</comment>